<dbReference type="OrthoDB" id="295355at2759"/>
<organism evidence="2 3">
    <name type="scientific">Rhinopomastus cyanomelas</name>
    <name type="common">Common scimitarbill</name>
    <dbReference type="NCBI Taxonomy" id="113115"/>
    <lineage>
        <taxon>Eukaryota</taxon>
        <taxon>Metazoa</taxon>
        <taxon>Chordata</taxon>
        <taxon>Craniata</taxon>
        <taxon>Vertebrata</taxon>
        <taxon>Euteleostomi</taxon>
        <taxon>Archelosauria</taxon>
        <taxon>Archosauria</taxon>
        <taxon>Dinosauria</taxon>
        <taxon>Saurischia</taxon>
        <taxon>Theropoda</taxon>
        <taxon>Coelurosauria</taxon>
        <taxon>Aves</taxon>
        <taxon>Neognathae</taxon>
        <taxon>Neoaves</taxon>
        <taxon>Telluraves</taxon>
        <taxon>Coraciimorphae</taxon>
        <taxon>Bucerotiformes</taxon>
        <taxon>Rhinopomastidae</taxon>
        <taxon>Rhinopomastus</taxon>
    </lineage>
</organism>
<dbReference type="GO" id="GO:0030424">
    <property type="term" value="C:axon"/>
    <property type="evidence" value="ECO:0007669"/>
    <property type="project" value="TreeGrafter"/>
</dbReference>
<dbReference type="PANTHER" id="PTHR28661">
    <property type="entry name" value="SJOEGREN SYNDROME NUCLEAR AUTOANTIGEN 1"/>
    <property type="match status" value="1"/>
</dbReference>
<reference evidence="2 3" key="1">
    <citation type="submission" date="2019-09" db="EMBL/GenBank/DDBJ databases">
        <title>Bird 10,000 Genomes (B10K) Project - Family phase.</title>
        <authorList>
            <person name="Zhang G."/>
        </authorList>
    </citation>
    <scope>NUCLEOTIDE SEQUENCE [LARGE SCALE GENOMIC DNA]</scope>
    <source>
        <strain evidence="2">B10K-DU-002-35</strain>
        <tissue evidence="2">Muscle</tissue>
    </source>
</reference>
<dbReference type="EMBL" id="VXBP01007306">
    <property type="protein sequence ID" value="NXO00530.1"/>
    <property type="molecule type" value="Genomic_DNA"/>
</dbReference>
<dbReference type="GO" id="GO:0048675">
    <property type="term" value="P:axon extension"/>
    <property type="evidence" value="ECO:0007669"/>
    <property type="project" value="TreeGrafter"/>
</dbReference>
<dbReference type="GO" id="GO:0036064">
    <property type="term" value="C:ciliary basal body"/>
    <property type="evidence" value="ECO:0007669"/>
    <property type="project" value="TreeGrafter"/>
</dbReference>
<keyword evidence="3" id="KW-1185">Reference proteome</keyword>
<dbReference type="AlphaFoldDB" id="A0A7L1NLT5"/>
<accession>A0A7L1NLT5</accession>
<evidence type="ECO:0000313" key="2">
    <source>
        <dbReference type="EMBL" id="NXO00530.1"/>
    </source>
</evidence>
<dbReference type="PANTHER" id="PTHR28661:SF1">
    <property type="entry name" value="MICROTUBULE NUCLEATION FACTOR SSNA1"/>
    <property type="match status" value="1"/>
</dbReference>
<evidence type="ECO:0000256" key="1">
    <source>
        <dbReference type="SAM" id="Coils"/>
    </source>
</evidence>
<dbReference type="Gene3D" id="6.10.250.3110">
    <property type="match status" value="1"/>
</dbReference>
<feature type="non-terminal residue" evidence="2">
    <location>
        <position position="1"/>
    </location>
</feature>
<gene>
    <name evidence="2" type="primary">Ssna1_1</name>
    <name evidence="2" type="ORF">RHICYA_R06530</name>
</gene>
<dbReference type="Proteomes" id="UP000565785">
    <property type="component" value="Unassembled WGS sequence"/>
</dbReference>
<dbReference type="InterPro" id="IPR033362">
    <property type="entry name" value="SSNA1_fam"/>
</dbReference>
<dbReference type="GO" id="GO:0005813">
    <property type="term" value="C:centrosome"/>
    <property type="evidence" value="ECO:0007669"/>
    <property type="project" value="TreeGrafter"/>
</dbReference>
<comment type="caution">
    <text evidence="2">The sequence shown here is derived from an EMBL/GenBank/DDBJ whole genome shotgun (WGS) entry which is preliminary data.</text>
</comment>
<dbReference type="SUPFAM" id="SSF90257">
    <property type="entry name" value="Myosin rod fragments"/>
    <property type="match status" value="1"/>
</dbReference>
<sequence>MSGARAALRGYEAELQQGLSDLRARREELHGRIQAEEAERKRLQGQITALTQRLLRSNESLARLLAERGELDRVIAETETAYGQV</sequence>
<name>A0A7L1NLT5_RHICY</name>
<feature type="coiled-coil region" evidence="1">
    <location>
        <begin position="19"/>
        <end position="53"/>
    </location>
</feature>
<feature type="non-terminal residue" evidence="2">
    <location>
        <position position="85"/>
    </location>
</feature>
<evidence type="ECO:0000313" key="3">
    <source>
        <dbReference type="Proteomes" id="UP000565785"/>
    </source>
</evidence>
<proteinExistence type="predicted"/>
<protein>
    <submittedName>
        <fullName evidence="2">SSNA1 protein</fullName>
    </submittedName>
</protein>
<keyword evidence="1" id="KW-0175">Coiled coil</keyword>